<evidence type="ECO:0000256" key="1">
    <source>
        <dbReference type="SAM" id="MobiDB-lite"/>
    </source>
</evidence>
<reference evidence="2" key="2">
    <citation type="submission" date="2023-01" db="EMBL/GenBank/DDBJ databases">
        <authorList>
            <person name="Petersen C."/>
        </authorList>
    </citation>
    <scope>NUCLEOTIDE SEQUENCE</scope>
    <source>
        <strain evidence="2">IBT 17514</strain>
    </source>
</reference>
<accession>A0AAD6MT05</accession>
<reference evidence="2" key="1">
    <citation type="journal article" date="2023" name="IMA Fungus">
        <title>Comparative genomic study of the Penicillium genus elucidates a diverse pangenome and 15 lateral gene transfer events.</title>
        <authorList>
            <person name="Petersen C."/>
            <person name="Sorensen T."/>
            <person name="Nielsen M.R."/>
            <person name="Sondergaard T.E."/>
            <person name="Sorensen J.L."/>
            <person name="Fitzpatrick D.A."/>
            <person name="Frisvad J.C."/>
            <person name="Nielsen K.L."/>
        </authorList>
    </citation>
    <scope>NUCLEOTIDE SEQUENCE</scope>
    <source>
        <strain evidence="2">IBT 17514</strain>
    </source>
</reference>
<protein>
    <recommendedName>
        <fullName evidence="4">DNA polymerase delta subunit 4</fullName>
    </recommendedName>
</protein>
<feature type="compositionally biased region" description="Basic and acidic residues" evidence="1">
    <location>
        <begin position="32"/>
        <end position="47"/>
    </location>
</feature>
<dbReference type="GO" id="GO:0000731">
    <property type="term" value="P:DNA synthesis involved in DNA repair"/>
    <property type="evidence" value="ECO:0007669"/>
    <property type="project" value="InterPro"/>
</dbReference>
<feature type="compositionally biased region" description="Polar residues" evidence="1">
    <location>
        <begin position="9"/>
        <end position="31"/>
    </location>
</feature>
<evidence type="ECO:0000313" key="2">
    <source>
        <dbReference type="EMBL" id="KAJ5712550.1"/>
    </source>
</evidence>
<dbReference type="InterPro" id="IPR007218">
    <property type="entry name" value="DNA_pol_delta_4"/>
</dbReference>
<sequence>MPPRRRAPAQSTLAFGAQSRITKPSKGTTTIDKGKDIDSPVTRKSEKSISNTPESQDLLATEHSAPAVTELVVRQQTTTDRKPSQTPEEEQALRITAKDLNKWWNQKEGKPKPVKVHETGLKLEEKILRNFDHTGQYGPCIGMSRLQRWRRAQRMGLDPPIEVLAALLNGSEISERSHMEELVD</sequence>
<gene>
    <name evidence="2" type="ORF">N7493_009018</name>
</gene>
<dbReference type="EMBL" id="JAQJAN010000013">
    <property type="protein sequence ID" value="KAJ5712550.1"/>
    <property type="molecule type" value="Genomic_DNA"/>
</dbReference>
<dbReference type="GO" id="GO:0003887">
    <property type="term" value="F:DNA-directed DNA polymerase activity"/>
    <property type="evidence" value="ECO:0007669"/>
    <property type="project" value="TreeGrafter"/>
</dbReference>
<evidence type="ECO:0000313" key="3">
    <source>
        <dbReference type="Proteomes" id="UP001215712"/>
    </source>
</evidence>
<dbReference type="Pfam" id="PF04081">
    <property type="entry name" value="DNA_pol_delta_4"/>
    <property type="match status" value="1"/>
</dbReference>
<dbReference type="GO" id="GO:0006261">
    <property type="term" value="P:DNA-templated DNA replication"/>
    <property type="evidence" value="ECO:0007669"/>
    <property type="project" value="TreeGrafter"/>
</dbReference>
<feature type="region of interest" description="Disordered" evidence="1">
    <location>
        <begin position="1"/>
        <end position="68"/>
    </location>
</feature>
<name>A0AAD6MT05_9EURO</name>
<dbReference type="GO" id="GO:0043625">
    <property type="term" value="C:delta DNA polymerase complex"/>
    <property type="evidence" value="ECO:0007669"/>
    <property type="project" value="TreeGrafter"/>
</dbReference>
<dbReference type="Proteomes" id="UP001215712">
    <property type="component" value="Unassembled WGS sequence"/>
</dbReference>
<keyword evidence="3" id="KW-1185">Reference proteome</keyword>
<proteinExistence type="predicted"/>
<organism evidence="2 3">
    <name type="scientific">Penicillium malachiteum</name>
    <dbReference type="NCBI Taxonomy" id="1324776"/>
    <lineage>
        <taxon>Eukaryota</taxon>
        <taxon>Fungi</taxon>
        <taxon>Dikarya</taxon>
        <taxon>Ascomycota</taxon>
        <taxon>Pezizomycotina</taxon>
        <taxon>Eurotiomycetes</taxon>
        <taxon>Eurotiomycetidae</taxon>
        <taxon>Eurotiales</taxon>
        <taxon>Aspergillaceae</taxon>
        <taxon>Penicillium</taxon>
    </lineage>
</organism>
<dbReference type="AlphaFoldDB" id="A0AAD6MT05"/>
<evidence type="ECO:0008006" key="4">
    <source>
        <dbReference type="Google" id="ProtNLM"/>
    </source>
</evidence>
<comment type="caution">
    <text evidence="2">The sequence shown here is derived from an EMBL/GenBank/DDBJ whole genome shotgun (WGS) entry which is preliminary data.</text>
</comment>
<dbReference type="PANTHER" id="PTHR14303">
    <property type="entry name" value="DNA POLYMERASE DELTA SUBUNIT 4"/>
    <property type="match status" value="1"/>
</dbReference>
<dbReference type="PANTHER" id="PTHR14303:SF0">
    <property type="entry name" value="DNA POLYMERASE DELTA SUBUNIT 4"/>
    <property type="match status" value="1"/>
</dbReference>